<evidence type="ECO:0000256" key="1">
    <source>
        <dbReference type="SAM" id="MobiDB-lite"/>
    </source>
</evidence>
<feature type="transmembrane region" description="Helical" evidence="2">
    <location>
        <begin position="200"/>
        <end position="219"/>
    </location>
</feature>
<feature type="domain" description="Transglutaminase-like" evidence="3">
    <location>
        <begin position="511"/>
        <end position="579"/>
    </location>
</feature>
<dbReference type="Pfam" id="PF01841">
    <property type="entry name" value="Transglut_core"/>
    <property type="match status" value="1"/>
</dbReference>
<feature type="transmembrane region" description="Helical" evidence="2">
    <location>
        <begin position="29"/>
        <end position="47"/>
    </location>
</feature>
<sequence length="785" mass="83107">MTTAATRASSRASSRRPASPVTDRLTTTTWVDVAVLTGLSLIAVAGFAPAFGHYAFLSAAIGGVVVGGGVAVLGRLFRLSVPLTVVIALAAYLLFGTPLALPGLALFGVLPSLDSLSGLVIGAVFGWSDAVTLQAPLEAPPYVAVVPYVGGWLVSLVCVTLAVRWLPRVKRPGVARAAVLLTGPVLLFLAGILLGTRDAYFAGVRGVLFAAVALLWLAWRRGRASRDVLAADTGVRRSRLIGGAVVVLGAVLVGAIAGSFLAPPAASRFVVRDEVTPPFDPLDYPSPLAGFRKYTKDLQKTKLFTVSGLTSGQVIRLATMDSYDGVVWSVTAPGSQADSSGGFELLGSTIPRPPLFTAGARTTATIDVLGYSDVWLPTLGYVDRLAFDAHRGQDPAETVRVNTVTGTSAVTSGVREGLRYTIEATAQKIPNDRRLATAAPAKVTLPPVDNVPDVVSAKAEEYAGSADTAIQKLRNIERSLKALGYLSHGRASDPVPSRAGEGADRMTDLLAKAPMVGDQEQYASAFALMARHLGYPARVVMGFAPKATSGTTTVTGDDVTAWVEVPFDGVGWVPFFPTPTKTDAPKNQTTKPKLEPQPQVRQPPPADPRADELLTPVKTKDTEKKDPTTPFALPAWVWVVAGVVGIPLLAYFVPLLIIGALKRRRRRVRSSQGPPDRRAAGAWDELTDRYAELGLAVPERATRLQTASALEEQSRAQSLTVQGGGLATLARHVDAAVFDGSDVSDERVDEAWSSADAAVDGATEAAGPLRARLAAFRYRRRRRRR</sequence>
<name>A0AAU7GB49_9MICO</name>
<evidence type="ECO:0000259" key="3">
    <source>
        <dbReference type="SMART" id="SM00460"/>
    </source>
</evidence>
<feature type="transmembrane region" description="Helical" evidence="2">
    <location>
        <begin position="240"/>
        <end position="262"/>
    </location>
</feature>
<reference evidence="4" key="1">
    <citation type="submission" date="2024-05" db="EMBL/GenBank/DDBJ databases">
        <title>The Natural Products Discovery Center: Release of the First 8490 Sequenced Strains for Exploring Actinobacteria Biosynthetic Diversity.</title>
        <authorList>
            <person name="Kalkreuter E."/>
            <person name="Kautsar S.A."/>
            <person name="Yang D."/>
            <person name="Bader C.D."/>
            <person name="Teijaro C.N."/>
            <person name="Fluegel L."/>
            <person name="Davis C.M."/>
            <person name="Simpson J.R."/>
            <person name="Lauterbach L."/>
            <person name="Steele A.D."/>
            <person name="Gui C."/>
            <person name="Meng S."/>
            <person name="Li G."/>
            <person name="Viehrig K."/>
            <person name="Ye F."/>
            <person name="Su P."/>
            <person name="Kiefer A.F."/>
            <person name="Nichols A."/>
            <person name="Cepeda A.J."/>
            <person name="Yan W."/>
            <person name="Fan B."/>
            <person name="Jiang Y."/>
            <person name="Adhikari A."/>
            <person name="Zheng C.-J."/>
            <person name="Schuster L."/>
            <person name="Cowan T.M."/>
            <person name="Smanski M.J."/>
            <person name="Chevrette M.G."/>
            <person name="de Carvalho L.P.S."/>
            <person name="Shen B."/>
        </authorList>
    </citation>
    <scope>NUCLEOTIDE SEQUENCE</scope>
    <source>
        <strain evidence="4">NPDC080035</strain>
    </source>
</reference>
<feature type="transmembrane region" description="Helical" evidence="2">
    <location>
        <begin position="145"/>
        <end position="166"/>
    </location>
</feature>
<dbReference type="InterPro" id="IPR038765">
    <property type="entry name" value="Papain-like_cys_pep_sf"/>
</dbReference>
<feature type="region of interest" description="Disordered" evidence="1">
    <location>
        <begin position="1"/>
        <end position="21"/>
    </location>
</feature>
<evidence type="ECO:0000256" key="2">
    <source>
        <dbReference type="SAM" id="Phobius"/>
    </source>
</evidence>
<feature type="transmembrane region" description="Helical" evidence="2">
    <location>
        <begin position="635"/>
        <end position="661"/>
    </location>
</feature>
<keyword evidence="2" id="KW-0472">Membrane</keyword>
<feature type="compositionally biased region" description="Low complexity" evidence="1">
    <location>
        <begin position="1"/>
        <end position="20"/>
    </location>
</feature>
<accession>A0AAU7GB49</accession>
<feature type="region of interest" description="Disordered" evidence="1">
    <location>
        <begin position="578"/>
        <end position="626"/>
    </location>
</feature>
<feature type="compositionally biased region" description="Polar residues" evidence="1">
    <location>
        <begin position="579"/>
        <end position="591"/>
    </location>
</feature>
<dbReference type="EMBL" id="CP157390">
    <property type="protein sequence ID" value="XBM47480.1"/>
    <property type="molecule type" value="Genomic_DNA"/>
</dbReference>
<dbReference type="PANTHER" id="PTHR42736">
    <property type="entry name" value="PROTEIN-GLUTAMINE GAMMA-GLUTAMYLTRANSFERASE"/>
    <property type="match status" value="1"/>
</dbReference>
<protein>
    <submittedName>
        <fullName evidence="4">Transglutaminase-like domain-containing protein</fullName>
    </submittedName>
</protein>
<dbReference type="Gene3D" id="3.10.620.30">
    <property type="match status" value="1"/>
</dbReference>
<organism evidence="4">
    <name type="scientific">Leifsonia sp. NPDC080035</name>
    <dbReference type="NCBI Taxonomy" id="3143936"/>
    <lineage>
        <taxon>Bacteria</taxon>
        <taxon>Bacillati</taxon>
        <taxon>Actinomycetota</taxon>
        <taxon>Actinomycetes</taxon>
        <taxon>Micrococcales</taxon>
        <taxon>Microbacteriaceae</taxon>
        <taxon>Leifsonia</taxon>
    </lineage>
</organism>
<evidence type="ECO:0000313" key="4">
    <source>
        <dbReference type="EMBL" id="XBM47480.1"/>
    </source>
</evidence>
<dbReference type="InterPro" id="IPR002931">
    <property type="entry name" value="Transglutaminase-like"/>
</dbReference>
<dbReference type="PANTHER" id="PTHR42736:SF1">
    <property type="entry name" value="PROTEIN-GLUTAMINE GAMMA-GLUTAMYLTRANSFERASE"/>
    <property type="match status" value="1"/>
</dbReference>
<proteinExistence type="predicted"/>
<feature type="transmembrane region" description="Helical" evidence="2">
    <location>
        <begin position="54"/>
        <end position="73"/>
    </location>
</feature>
<dbReference type="SMART" id="SM00460">
    <property type="entry name" value="TGc"/>
    <property type="match status" value="1"/>
</dbReference>
<feature type="transmembrane region" description="Helical" evidence="2">
    <location>
        <begin position="173"/>
        <end position="194"/>
    </location>
</feature>
<dbReference type="RefSeq" id="WP_348787453.1">
    <property type="nucleotide sequence ID" value="NZ_CP157390.1"/>
</dbReference>
<keyword evidence="2" id="KW-1133">Transmembrane helix</keyword>
<dbReference type="SUPFAM" id="SSF54001">
    <property type="entry name" value="Cysteine proteinases"/>
    <property type="match status" value="1"/>
</dbReference>
<dbReference type="InterPro" id="IPR052901">
    <property type="entry name" value="Bact_TGase-like"/>
</dbReference>
<keyword evidence="2" id="KW-0812">Transmembrane</keyword>
<feature type="transmembrane region" description="Helical" evidence="2">
    <location>
        <begin position="79"/>
        <end position="97"/>
    </location>
</feature>
<feature type="compositionally biased region" description="Basic and acidic residues" evidence="1">
    <location>
        <begin position="608"/>
        <end position="626"/>
    </location>
</feature>
<gene>
    <name evidence="4" type="ORF">AAME72_15535</name>
</gene>
<dbReference type="AlphaFoldDB" id="A0AAU7GB49"/>